<dbReference type="RefSeq" id="WP_090700791.1">
    <property type="nucleotide sequence ID" value="NZ_FOSP01000021.1"/>
</dbReference>
<protein>
    <submittedName>
        <fullName evidence="1">Uncharacterized protein</fullName>
    </submittedName>
</protein>
<sequence>MGGKIIKLGDYNKPKQLKRFLGSANGICYTGLSRSFRSEESDVILVAASIGDLKKQWTLLTDLTFHEDCVEQVAVFRFQDMRGKRLWK</sequence>
<evidence type="ECO:0000313" key="2">
    <source>
        <dbReference type="Proteomes" id="UP000199533"/>
    </source>
</evidence>
<dbReference type="EMBL" id="FOSP01000021">
    <property type="protein sequence ID" value="SFK93064.1"/>
    <property type="molecule type" value="Genomic_DNA"/>
</dbReference>
<name>A0A1I4DHJ9_9PROT</name>
<dbReference type="Proteomes" id="UP000199533">
    <property type="component" value="Unassembled WGS sequence"/>
</dbReference>
<proteinExistence type="predicted"/>
<keyword evidence="2" id="KW-1185">Reference proteome</keyword>
<dbReference type="STRING" id="52441.SAMN05216302_102158"/>
<reference evidence="2" key="1">
    <citation type="submission" date="2016-10" db="EMBL/GenBank/DDBJ databases">
        <authorList>
            <person name="Varghese N."/>
            <person name="Submissions S."/>
        </authorList>
    </citation>
    <scope>NUCLEOTIDE SEQUENCE [LARGE SCALE GENOMIC DNA]</scope>
    <source>
        <strain evidence="2">Nm69</strain>
    </source>
</reference>
<evidence type="ECO:0000313" key="1">
    <source>
        <dbReference type="EMBL" id="SFK93064.1"/>
    </source>
</evidence>
<gene>
    <name evidence="1" type="ORF">SAMN05216302_102158</name>
</gene>
<dbReference type="AlphaFoldDB" id="A0A1I4DHJ9"/>
<accession>A0A1I4DHJ9</accession>
<organism evidence="1 2">
    <name type="scientific">Nitrosomonas aestuarii</name>
    <dbReference type="NCBI Taxonomy" id="52441"/>
    <lineage>
        <taxon>Bacteria</taxon>
        <taxon>Pseudomonadati</taxon>
        <taxon>Pseudomonadota</taxon>
        <taxon>Betaproteobacteria</taxon>
        <taxon>Nitrosomonadales</taxon>
        <taxon>Nitrosomonadaceae</taxon>
        <taxon>Nitrosomonas</taxon>
    </lineage>
</organism>